<dbReference type="Pfam" id="PF25147">
    <property type="entry name" value="Ribophorin_II_C"/>
    <property type="match status" value="1"/>
</dbReference>
<dbReference type="InterPro" id="IPR056790">
    <property type="entry name" value="Ribophorin_II_C"/>
</dbReference>
<accession>A0A3M7PIS1</accession>
<protein>
    <recommendedName>
        <fullName evidence="5 12">Dolichyl-diphosphooligosaccharide--protein glycosyltransferase subunit 2</fullName>
    </recommendedName>
    <alternativeName>
        <fullName evidence="12">Ribophorin-2</fullName>
    </alternativeName>
</protein>
<feature type="domain" description="Ribophorin II C-terminal" evidence="16">
    <location>
        <begin position="538"/>
        <end position="634"/>
    </location>
</feature>
<dbReference type="Pfam" id="PF23861">
    <property type="entry name" value="Ribophorin_II_2nd"/>
    <property type="match status" value="1"/>
</dbReference>
<keyword evidence="18" id="KW-1185">Reference proteome</keyword>
<dbReference type="InterPro" id="IPR008814">
    <property type="entry name" value="Swp1"/>
</dbReference>
<feature type="domain" description="Ribophorin II third" evidence="14">
    <location>
        <begin position="386"/>
        <end position="510"/>
    </location>
</feature>
<evidence type="ECO:0000259" key="16">
    <source>
        <dbReference type="Pfam" id="PF25147"/>
    </source>
</evidence>
<dbReference type="EMBL" id="REGN01010439">
    <property type="protein sequence ID" value="RMZ99025.1"/>
    <property type="molecule type" value="Genomic_DNA"/>
</dbReference>
<dbReference type="Proteomes" id="UP000276133">
    <property type="component" value="Unassembled WGS sequence"/>
</dbReference>
<comment type="caution">
    <text evidence="17">The sequence shown here is derived from an EMBL/GenBank/DDBJ whole genome shotgun (WGS) entry which is preliminary data.</text>
</comment>
<comment type="subcellular location">
    <subcellularLocation>
        <location evidence="2 12">Endoplasmic reticulum membrane</location>
        <topology evidence="2 12">Multi-pass membrane protein</topology>
    </subcellularLocation>
</comment>
<dbReference type="Pfam" id="PF05817">
    <property type="entry name" value="Ribophorin_II"/>
    <property type="match status" value="1"/>
</dbReference>
<evidence type="ECO:0000256" key="2">
    <source>
        <dbReference type="ARBA" id="ARBA00004477"/>
    </source>
</evidence>
<dbReference type="GO" id="GO:0016740">
    <property type="term" value="F:transferase activity"/>
    <property type="evidence" value="ECO:0007669"/>
    <property type="project" value="UniProtKB-KW"/>
</dbReference>
<evidence type="ECO:0000313" key="18">
    <source>
        <dbReference type="Proteomes" id="UP000276133"/>
    </source>
</evidence>
<comment type="pathway">
    <text evidence="3 12">Protein modification; protein glycosylation.</text>
</comment>
<feature type="signal peptide" evidence="12">
    <location>
        <begin position="1"/>
        <end position="21"/>
    </location>
</feature>
<evidence type="ECO:0000256" key="3">
    <source>
        <dbReference type="ARBA" id="ARBA00004922"/>
    </source>
</evidence>
<dbReference type="UniPathway" id="UPA00378"/>
<name>A0A3M7PIS1_BRAPC</name>
<proteinExistence type="inferred from homology"/>
<feature type="transmembrane region" description="Helical" evidence="12">
    <location>
        <begin position="548"/>
        <end position="568"/>
    </location>
</feature>
<dbReference type="GO" id="GO:0008250">
    <property type="term" value="C:oligosaccharyltransferase complex"/>
    <property type="evidence" value="ECO:0007669"/>
    <property type="project" value="UniProtKB-UniRule"/>
</dbReference>
<dbReference type="GO" id="GO:0006487">
    <property type="term" value="P:protein N-linked glycosylation"/>
    <property type="evidence" value="ECO:0007669"/>
    <property type="project" value="UniProtKB-UniRule"/>
</dbReference>
<dbReference type="InterPro" id="IPR055374">
    <property type="entry name" value="Ribophorin_II_3rd"/>
</dbReference>
<dbReference type="PANTHER" id="PTHR12640:SF0">
    <property type="entry name" value="DOLICHYL-DIPHOSPHOOLIGOSACCHARIDE--PROTEIN GLYCOSYLTRANSFERASE SUBUNIT 2"/>
    <property type="match status" value="1"/>
</dbReference>
<evidence type="ECO:0000256" key="11">
    <source>
        <dbReference type="ARBA" id="ARBA00046750"/>
    </source>
</evidence>
<comment type="subunit">
    <text evidence="11">Component of the oligosaccharyltransferase (OST) complex. OST exists in two different complex forms which contain common core subunits RPN1, RPN2, OST48, OST4, DAD1 and TMEM258, either STT3A or STT3B as catalytic subunits, and form-specific accessory subunits. STT3A complex assembly occurs through the formation of 3 subcomplexes. Subcomplex 1 contains RPN1 and TMEM258, subcomplex 2 contains the STT3A-specific subunits STT3A, DC2/OSTC, and KCP2 as well as the core subunit OST4, and subcomplex 3 contains RPN2, DAD1, and OST48. The STT3A complex can form stable complexes with the Sec61 complex or with both the Sec61 and TRAP complexes. Interacts with DDI2. Interacts with TMEM35A/NACHO.</text>
</comment>
<dbReference type="InterPro" id="IPR055373">
    <property type="entry name" value="Ribophorin_II_N"/>
</dbReference>
<feature type="transmembrane region" description="Helical" evidence="12">
    <location>
        <begin position="610"/>
        <end position="629"/>
    </location>
</feature>
<evidence type="ECO:0000256" key="8">
    <source>
        <dbReference type="ARBA" id="ARBA00022824"/>
    </source>
</evidence>
<feature type="chain" id="PRO_5019610838" description="Dolichyl-diphosphooligosaccharide--protein glycosyltransferase subunit 2" evidence="12">
    <location>
        <begin position="22"/>
        <end position="640"/>
    </location>
</feature>
<dbReference type="Pfam" id="PF23860">
    <property type="entry name" value="Ribophorin_II_3rd"/>
    <property type="match status" value="1"/>
</dbReference>
<evidence type="ECO:0000259" key="13">
    <source>
        <dbReference type="Pfam" id="PF05817"/>
    </source>
</evidence>
<keyword evidence="7 12" id="KW-0732">Signal</keyword>
<reference evidence="17 18" key="1">
    <citation type="journal article" date="2018" name="Sci. Rep.">
        <title>Genomic signatures of local adaptation to the degree of environmental predictability in rotifers.</title>
        <authorList>
            <person name="Franch-Gras L."/>
            <person name="Hahn C."/>
            <person name="Garcia-Roger E.M."/>
            <person name="Carmona M.J."/>
            <person name="Serra M."/>
            <person name="Gomez A."/>
        </authorList>
    </citation>
    <scope>NUCLEOTIDE SEQUENCE [LARGE SCALE GENOMIC DNA]</scope>
    <source>
        <strain evidence="17">HYR1</strain>
    </source>
</reference>
<comment type="function">
    <text evidence="1 12">Subunit of the oligosaccharyl transferase (OST) complex that catalyzes the initial transfer of a defined glycan (Glc(3)Man(9)GlcNAc(2) in eukaryotes) from the lipid carrier dolichol-pyrophosphate to an asparagine residue within an Asn-X-Ser/Thr consensus motif in nascent polypeptide chains, the first step in protein N-glycosylation. N-glycosylation occurs cotranslationally and the complex associates with the Sec61 complex at the channel-forming translocon complex that mediates protein translocation across the endoplasmic reticulum (ER). All subunits are required for a maximal enzyme activity.</text>
</comment>
<evidence type="ECO:0000259" key="15">
    <source>
        <dbReference type="Pfam" id="PF23861"/>
    </source>
</evidence>
<evidence type="ECO:0000256" key="12">
    <source>
        <dbReference type="RuleBase" id="RU366029"/>
    </source>
</evidence>
<evidence type="ECO:0000256" key="7">
    <source>
        <dbReference type="ARBA" id="ARBA00022729"/>
    </source>
</evidence>
<keyword evidence="9 12" id="KW-1133">Transmembrane helix</keyword>
<dbReference type="STRING" id="10195.A0A3M7PIS1"/>
<keyword evidence="10 12" id="KW-0472">Membrane</keyword>
<gene>
    <name evidence="17" type="ORF">BpHYR1_012541</name>
</gene>
<sequence>MTNKSLLVLAVLISCVAISLSATNSNYPTINLANLRNLFESVKPYSDLSNAFYSVKGLELLGEKFQPQAQAEICNLVKLKIDKNSIESVYFGLSLASSVPNCALPTADYQATITKAASSQKVPDLYYYAQVANTLKTPIDSKALSKSAVNALKTDSSILNQGYALFIGSLLTEGQKTFYDMIEDILEQADEVDKKYLQYEGGVGTTSLVLDGIFELSAKMKQFPAKFDQTKLTKFVNYLTNKRSPTNARSAFFLLKAALKLTDNQFYIPLVLNRLSSVSVSSEQPNLLISVTNVVGASVRQVKLDVEALAAKSSKSTLLSAKKAFSPKSSDGTTYEIKLVDQQPNADFYTVTVSVVPKAPANNDKRFFLVDNSVLVKVTTVVSVGDLQIGVGDRDQGLPKLTTLQANQRVQQKLEADQQSKLYVRFAVKDKVKGSSMEVHQAFLRFSEAKSGREIIFLAQYSNGQYSADVDLNTNAKSFRRLSGVYSVELIVADALMQNPVSWNLADLNLHFSDEQTSSAAQDKAALFAKKPEIKHLFRIADPTPSTAVSTVFTGLVLAPLAILFILWLKIGFNFKRFSFSLSGILFHVALAGIFGLFYCYWIKLNMFQTIRYLAILGVIAFVAGNRLLRSLAEPKKKEQ</sequence>
<dbReference type="PANTHER" id="PTHR12640">
    <property type="entry name" value="RIBOPHORIN II"/>
    <property type="match status" value="1"/>
</dbReference>
<evidence type="ECO:0000256" key="9">
    <source>
        <dbReference type="ARBA" id="ARBA00022989"/>
    </source>
</evidence>
<keyword evidence="6 12" id="KW-0812">Transmembrane</keyword>
<evidence type="ECO:0000313" key="17">
    <source>
        <dbReference type="EMBL" id="RMZ99025.1"/>
    </source>
</evidence>
<feature type="transmembrane region" description="Helical" evidence="12">
    <location>
        <begin position="580"/>
        <end position="604"/>
    </location>
</feature>
<dbReference type="PROSITE" id="PS51257">
    <property type="entry name" value="PROKAR_LIPOPROTEIN"/>
    <property type="match status" value="1"/>
</dbReference>
<keyword evidence="8 12" id="KW-0256">Endoplasmic reticulum</keyword>
<organism evidence="17 18">
    <name type="scientific">Brachionus plicatilis</name>
    <name type="common">Marine rotifer</name>
    <name type="synonym">Brachionus muelleri</name>
    <dbReference type="NCBI Taxonomy" id="10195"/>
    <lineage>
        <taxon>Eukaryota</taxon>
        <taxon>Metazoa</taxon>
        <taxon>Spiralia</taxon>
        <taxon>Gnathifera</taxon>
        <taxon>Rotifera</taxon>
        <taxon>Eurotatoria</taxon>
        <taxon>Monogononta</taxon>
        <taxon>Pseudotrocha</taxon>
        <taxon>Ploima</taxon>
        <taxon>Brachionidae</taxon>
        <taxon>Brachionus</taxon>
    </lineage>
</organism>
<evidence type="ECO:0000256" key="10">
    <source>
        <dbReference type="ARBA" id="ARBA00023136"/>
    </source>
</evidence>
<evidence type="ECO:0000256" key="4">
    <source>
        <dbReference type="ARBA" id="ARBA00009038"/>
    </source>
</evidence>
<dbReference type="AlphaFoldDB" id="A0A3M7PIS1"/>
<dbReference type="InterPro" id="IPR055375">
    <property type="entry name" value="Ribophorin_II_2nd"/>
</dbReference>
<dbReference type="OrthoDB" id="432292at2759"/>
<evidence type="ECO:0000259" key="14">
    <source>
        <dbReference type="Pfam" id="PF23860"/>
    </source>
</evidence>
<keyword evidence="17" id="KW-0808">Transferase</keyword>
<evidence type="ECO:0000256" key="1">
    <source>
        <dbReference type="ARBA" id="ARBA00002791"/>
    </source>
</evidence>
<feature type="domain" description="Ribophorin II second" evidence="15">
    <location>
        <begin position="271"/>
        <end position="368"/>
    </location>
</feature>
<evidence type="ECO:0000256" key="5">
    <source>
        <dbReference type="ARBA" id="ARBA00017612"/>
    </source>
</evidence>
<comment type="similarity">
    <text evidence="4 12">Belongs to the SWP1 family.</text>
</comment>
<evidence type="ECO:0000256" key="6">
    <source>
        <dbReference type="ARBA" id="ARBA00022692"/>
    </source>
</evidence>
<feature type="domain" description="Ribophorin II N-terminal" evidence="13">
    <location>
        <begin position="32"/>
        <end position="260"/>
    </location>
</feature>